<dbReference type="InterPro" id="IPR052072">
    <property type="entry name" value="Vascular_dev_regulator"/>
</dbReference>
<dbReference type="Proteomes" id="UP001472677">
    <property type="component" value="Unassembled WGS sequence"/>
</dbReference>
<feature type="domain" description="Dilute" evidence="1">
    <location>
        <begin position="1"/>
        <end position="123"/>
    </location>
</feature>
<dbReference type="EMBL" id="JBBPBM010001101">
    <property type="protein sequence ID" value="KAK8487332.1"/>
    <property type="molecule type" value="Genomic_DNA"/>
</dbReference>
<keyword evidence="3" id="KW-1185">Reference proteome</keyword>
<evidence type="ECO:0000313" key="2">
    <source>
        <dbReference type="EMBL" id="KAK8487332.1"/>
    </source>
</evidence>
<reference evidence="2 3" key="1">
    <citation type="journal article" date="2024" name="G3 (Bethesda)">
        <title>Genome assembly of Hibiscus sabdariffa L. provides insights into metabolisms of medicinal natural products.</title>
        <authorList>
            <person name="Kim T."/>
        </authorList>
    </citation>
    <scope>NUCLEOTIDE SEQUENCE [LARGE SCALE GENOMIC DNA]</scope>
    <source>
        <strain evidence="2">TK-2024</strain>
        <tissue evidence="2">Old leaves</tissue>
    </source>
</reference>
<sequence>MPEPDADHIKRKLPFLQHPECSTFSNGEYLKSGLDELEKWCNEAKEEFAGSSWDELKHTRQAVGFLALSVQQFYKVCTVYSQDNNNEGVSADVLSQMKLLMTDVSEDDGSSLLLMKILGASHEGHCLVRPVTTPTMKEHRKYASCD</sequence>
<evidence type="ECO:0000259" key="1">
    <source>
        <dbReference type="PROSITE" id="PS51126"/>
    </source>
</evidence>
<name>A0ABR2A3B3_9ROSI</name>
<dbReference type="PANTHER" id="PTHR16027">
    <property type="entry name" value="DILUTE DOMAIN-CONTAINING PROTEIN YPR089W"/>
    <property type="match status" value="1"/>
</dbReference>
<proteinExistence type="predicted"/>
<gene>
    <name evidence="2" type="ORF">V6N12_076299</name>
</gene>
<organism evidence="2 3">
    <name type="scientific">Hibiscus sabdariffa</name>
    <name type="common">roselle</name>
    <dbReference type="NCBI Taxonomy" id="183260"/>
    <lineage>
        <taxon>Eukaryota</taxon>
        <taxon>Viridiplantae</taxon>
        <taxon>Streptophyta</taxon>
        <taxon>Embryophyta</taxon>
        <taxon>Tracheophyta</taxon>
        <taxon>Spermatophyta</taxon>
        <taxon>Magnoliopsida</taxon>
        <taxon>eudicotyledons</taxon>
        <taxon>Gunneridae</taxon>
        <taxon>Pentapetalae</taxon>
        <taxon>rosids</taxon>
        <taxon>malvids</taxon>
        <taxon>Malvales</taxon>
        <taxon>Malvaceae</taxon>
        <taxon>Malvoideae</taxon>
        <taxon>Hibiscus</taxon>
    </lineage>
</organism>
<accession>A0ABR2A3B3</accession>
<protein>
    <recommendedName>
        <fullName evidence="1">Dilute domain-containing protein</fullName>
    </recommendedName>
</protein>
<evidence type="ECO:0000313" key="3">
    <source>
        <dbReference type="Proteomes" id="UP001472677"/>
    </source>
</evidence>
<dbReference type="InterPro" id="IPR002710">
    <property type="entry name" value="Dilute_dom"/>
</dbReference>
<dbReference type="Pfam" id="PF01843">
    <property type="entry name" value="DIL"/>
    <property type="match status" value="1"/>
</dbReference>
<comment type="caution">
    <text evidence="2">The sequence shown here is derived from an EMBL/GenBank/DDBJ whole genome shotgun (WGS) entry which is preliminary data.</text>
</comment>
<dbReference type="PROSITE" id="PS51126">
    <property type="entry name" value="DILUTE"/>
    <property type="match status" value="1"/>
</dbReference>
<dbReference type="PANTHER" id="PTHR16027:SF6">
    <property type="entry name" value="DILUTE DOMAIN-CONTAINING PROTEIN"/>
    <property type="match status" value="1"/>
</dbReference>